<dbReference type="EMBL" id="CAEZSR010000061">
    <property type="protein sequence ID" value="CAB4561412.1"/>
    <property type="molecule type" value="Genomic_DNA"/>
</dbReference>
<proteinExistence type="predicted"/>
<reference evidence="1" key="1">
    <citation type="submission" date="2020-05" db="EMBL/GenBank/DDBJ databases">
        <authorList>
            <person name="Chiriac C."/>
            <person name="Salcher M."/>
            <person name="Ghai R."/>
            <person name="Kavagutti S V."/>
        </authorList>
    </citation>
    <scope>NUCLEOTIDE SEQUENCE</scope>
</reference>
<protein>
    <submittedName>
        <fullName evidence="1">Unannotated protein</fullName>
    </submittedName>
</protein>
<accession>A0A6J6DBZ2</accession>
<organism evidence="1">
    <name type="scientific">freshwater metagenome</name>
    <dbReference type="NCBI Taxonomy" id="449393"/>
    <lineage>
        <taxon>unclassified sequences</taxon>
        <taxon>metagenomes</taxon>
        <taxon>ecological metagenomes</taxon>
    </lineage>
</organism>
<gene>
    <name evidence="1" type="ORF">UFOPK1493_01807</name>
</gene>
<evidence type="ECO:0000313" key="1">
    <source>
        <dbReference type="EMBL" id="CAB4561412.1"/>
    </source>
</evidence>
<name>A0A6J6DBZ2_9ZZZZ</name>
<dbReference type="AlphaFoldDB" id="A0A6J6DBZ2"/>
<sequence>MLVDAGEHWHERPLFANHLWWHAALRAWHHGDVDRAFEIVDAQLTSTTAFGLCDTTAMVWRADLAGHETGERWVALADAWSAVVDVHHSAFVDVHAAVVAATVEGAFADDFWHGLAARTDTTPASENDRTFTEVVRPFGDLVRSWRAGGSHRLGRDAHEALADKLWHVGGSVVQRQVMHDTLHAIGAAP</sequence>